<name>A0A380JVF2_STRDY</name>
<evidence type="ECO:0000313" key="2">
    <source>
        <dbReference type="EMBL" id="SUN48675.1"/>
    </source>
</evidence>
<dbReference type="InterPro" id="IPR051532">
    <property type="entry name" value="Ester_Hydrolysis_Enzymes"/>
</dbReference>
<dbReference type="Proteomes" id="UP000254797">
    <property type="component" value="Unassembled WGS sequence"/>
</dbReference>
<gene>
    <name evidence="2" type="ORF">NCTC4670_00629</name>
</gene>
<feature type="domain" description="SGNH hydrolase-type esterase" evidence="1">
    <location>
        <begin position="51"/>
        <end position="195"/>
    </location>
</feature>
<evidence type="ECO:0000313" key="3">
    <source>
        <dbReference type="Proteomes" id="UP000254797"/>
    </source>
</evidence>
<protein>
    <submittedName>
        <fullName evidence="2">Lipase/acylhydrolase</fullName>
    </submittedName>
</protein>
<dbReference type="CDD" id="cd01841">
    <property type="entry name" value="NnaC_like"/>
    <property type="match status" value="1"/>
</dbReference>
<keyword evidence="2" id="KW-0378">Hydrolase</keyword>
<dbReference type="PANTHER" id="PTHR30383">
    <property type="entry name" value="THIOESTERASE 1/PROTEASE 1/LYSOPHOSPHOLIPASE L1"/>
    <property type="match status" value="1"/>
</dbReference>
<dbReference type="EMBL" id="UHFG01000004">
    <property type="protein sequence ID" value="SUN48675.1"/>
    <property type="molecule type" value="Genomic_DNA"/>
</dbReference>
<proteinExistence type="predicted"/>
<organism evidence="2 3">
    <name type="scientific">Streptococcus dysgalactiae subsp. dysgalactiae</name>
    <dbReference type="NCBI Taxonomy" id="99822"/>
    <lineage>
        <taxon>Bacteria</taxon>
        <taxon>Bacillati</taxon>
        <taxon>Bacillota</taxon>
        <taxon>Bacilli</taxon>
        <taxon>Lactobacillales</taxon>
        <taxon>Streptococcaceae</taxon>
        <taxon>Streptococcus</taxon>
    </lineage>
</organism>
<dbReference type="InterPro" id="IPR013830">
    <property type="entry name" value="SGNH_hydro"/>
</dbReference>
<evidence type="ECO:0000259" key="1">
    <source>
        <dbReference type="Pfam" id="PF13472"/>
    </source>
</evidence>
<dbReference type="Pfam" id="PF13472">
    <property type="entry name" value="Lipase_GDSL_2"/>
    <property type="match status" value="1"/>
</dbReference>
<dbReference type="RefSeq" id="WP_003050487.1">
    <property type="nucleotide sequence ID" value="NZ_JAIEZU010000016.1"/>
</dbReference>
<dbReference type="Gene3D" id="3.40.50.1110">
    <property type="entry name" value="SGNH hydrolase"/>
    <property type="match status" value="1"/>
</dbReference>
<dbReference type="PANTHER" id="PTHR30383:SF5">
    <property type="entry name" value="SGNH HYDROLASE-TYPE ESTERASE DOMAIN-CONTAINING PROTEIN"/>
    <property type="match status" value="1"/>
</dbReference>
<dbReference type="GO" id="GO:0004622">
    <property type="term" value="F:phosphatidylcholine lysophospholipase activity"/>
    <property type="evidence" value="ECO:0007669"/>
    <property type="project" value="TreeGrafter"/>
</dbReference>
<dbReference type="InterPro" id="IPR036514">
    <property type="entry name" value="SGNH_hydro_sf"/>
</dbReference>
<dbReference type="SUPFAM" id="SSF52266">
    <property type="entry name" value="SGNH hydrolase"/>
    <property type="match status" value="1"/>
</dbReference>
<sequence>MLEIVSEELRRYQEKKLADYHDKNKSTEKGGIVFAGDSLIEFFPLKKALGTAFPFINRGIAGIDSQWLVTHYDDHITDLEPEKVFLLIGCNDIGLGFDKNHIVSTIVELINQIRSHSIYSQIYLLSLLPVSQNPAYQTTVKVRTNAVIDSINHELSMIPSVEFIDVNTCLKDAQGGLADSYTLDGLHLNFQAYAIMAQVIKDYL</sequence>
<dbReference type="AlphaFoldDB" id="A0A380JVF2"/>
<reference evidence="2 3" key="1">
    <citation type="submission" date="2018-06" db="EMBL/GenBank/DDBJ databases">
        <authorList>
            <consortium name="Pathogen Informatics"/>
            <person name="Doyle S."/>
        </authorList>
    </citation>
    <scope>NUCLEOTIDE SEQUENCE [LARGE SCALE GENOMIC DNA]</scope>
    <source>
        <strain evidence="2 3">NCTC4670</strain>
    </source>
</reference>
<accession>A0A380JVF2</accession>